<dbReference type="InterPro" id="IPR013785">
    <property type="entry name" value="Aldolase_TIM"/>
</dbReference>
<feature type="domain" description="Glutamate synthase" evidence="2">
    <location>
        <begin position="137"/>
        <end position="409"/>
    </location>
</feature>
<reference evidence="3 4" key="1">
    <citation type="journal article" date="2011" name="PLoS ONE">
        <title>The complete genome sequence of Thermoproteus tenax: a physiologically versatile member of the Crenarchaeota.</title>
        <authorList>
            <person name="Siebers B."/>
            <person name="Zaparty M."/>
            <person name="Raddatz G."/>
            <person name="Tjaden B."/>
            <person name="Albers S.V."/>
            <person name="Bell S.D."/>
            <person name="Blombach F."/>
            <person name="Kletzin A."/>
            <person name="Kyrpides N."/>
            <person name="Lanz C."/>
            <person name="Plagens A."/>
            <person name="Rampp M."/>
            <person name="Rosinus A."/>
            <person name="von Jan M."/>
            <person name="Makarova K.S."/>
            <person name="Klenk H.P."/>
            <person name="Schuster S.C."/>
            <person name="Hensel R."/>
        </authorList>
    </citation>
    <scope>NUCLEOTIDE SEQUENCE [LARGE SCALE GENOMIC DNA]</scope>
    <source>
        <strain evidence="4">ATCC 35583 / DSM 2078 / JCM 9277 / NBRC 100435 / Kra 1</strain>
    </source>
</reference>
<name>G4RP03_THETK</name>
<dbReference type="Pfam" id="PF01645">
    <property type="entry name" value="Glu_synthase"/>
    <property type="match status" value="1"/>
</dbReference>
<dbReference type="GO" id="GO:0006537">
    <property type="term" value="P:glutamate biosynthetic process"/>
    <property type="evidence" value="ECO:0007669"/>
    <property type="project" value="InterPro"/>
</dbReference>
<accession>G4RP03</accession>
<evidence type="ECO:0000259" key="2">
    <source>
        <dbReference type="Pfam" id="PF01645"/>
    </source>
</evidence>
<dbReference type="AlphaFoldDB" id="G4RP03"/>
<dbReference type="PaxDb" id="768679-TTX_0637"/>
<organism evidence="3 4">
    <name type="scientific">Thermoproteus tenax (strain ATCC 35583 / DSM 2078 / JCM 9277 / NBRC 100435 / Kra 1)</name>
    <dbReference type="NCBI Taxonomy" id="768679"/>
    <lineage>
        <taxon>Archaea</taxon>
        <taxon>Thermoproteota</taxon>
        <taxon>Thermoprotei</taxon>
        <taxon>Thermoproteales</taxon>
        <taxon>Thermoproteaceae</taxon>
        <taxon>Thermoproteus</taxon>
    </lineage>
</organism>
<keyword evidence="4" id="KW-1185">Reference proteome</keyword>
<protein>
    <submittedName>
        <fullName evidence="3">Glutamate synthase domain 2</fullName>
    </submittedName>
</protein>
<evidence type="ECO:0000313" key="4">
    <source>
        <dbReference type="Proteomes" id="UP000002654"/>
    </source>
</evidence>
<dbReference type="SUPFAM" id="SSF51395">
    <property type="entry name" value="FMN-linked oxidoreductases"/>
    <property type="match status" value="1"/>
</dbReference>
<dbReference type="Proteomes" id="UP000002654">
    <property type="component" value="Chromosome"/>
</dbReference>
<dbReference type="GO" id="GO:0015930">
    <property type="term" value="F:glutamate synthase activity"/>
    <property type="evidence" value="ECO:0007669"/>
    <property type="project" value="InterPro"/>
</dbReference>
<dbReference type="PANTHER" id="PTHR43819:SF1">
    <property type="entry name" value="ARCHAEAL-TYPE GLUTAMATE SYNTHASE [NADPH]"/>
    <property type="match status" value="1"/>
</dbReference>
<dbReference type="eggNOG" id="arCOG00619">
    <property type="taxonomic scope" value="Archaea"/>
</dbReference>
<dbReference type="KEGG" id="ttn:TTX_0637"/>
<dbReference type="EMBL" id="FN869859">
    <property type="protein sequence ID" value="CCC81297.1"/>
    <property type="molecule type" value="Genomic_DNA"/>
</dbReference>
<evidence type="ECO:0000256" key="1">
    <source>
        <dbReference type="ARBA" id="ARBA00009716"/>
    </source>
</evidence>
<dbReference type="HOGENOM" id="CLU_592672_0_0_2"/>
<sequence>MRKFAGVWIKTATMAEAMLPARLAVLFKGLTYLFRGVKEFLSDYPVGEIAYRALRGKESVYPFGLLSSYGSAVLGAGAFYKGTPRFKTLDTVVLMPPAFTPKRLEKAAELLREPIFMDVRTESEIGGFISSLPVAVGSMGSTHIASKTAIDIAKAAAKAGIVYAIGENVATVRGYAKRATRGHPAFKERLMAYLTNIDKRGGIIIQQSVEDAYDELWNRVYSDKDVEPYIEEGRIGFEIKIGQGAKPGLGGVIKIPREQVEKLRAKYKFDESELGKKFITRYSVPGTFTAEILAGTIRFMKTAYPRARIWIKLGPFRDALDVIRIADEEGASAVVIDGKEGGTGMAPTAAMKDLGYPTLVGLKIIRKARAEGRKISLLIAGRLYDGGHVVKSLALGASAVYMARPFLIAALARGSKGVENYIESLRVEIQMLTSALGKYDVADVGPEDVASLDRDVAEMLQIPYVYAP</sequence>
<dbReference type="InterPro" id="IPR002932">
    <property type="entry name" value="Glu_synthdom"/>
</dbReference>
<evidence type="ECO:0000313" key="3">
    <source>
        <dbReference type="EMBL" id="CCC81297.1"/>
    </source>
</evidence>
<dbReference type="STRING" id="768679.TTX_0637"/>
<dbReference type="Gene3D" id="3.20.20.70">
    <property type="entry name" value="Aldolase class I"/>
    <property type="match status" value="1"/>
</dbReference>
<dbReference type="PATRIC" id="fig|768679.9.peg.650"/>
<comment type="similarity">
    <text evidence="1">Belongs to the glutamate synthase family.</text>
</comment>
<gene>
    <name evidence="3" type="primary">gltB</name>
    <name evidence="3" type="ordered locus">TTX_0637</name>
</gene>
<dbReference type="PANTHER" id="PTHR43819">
    <property type="entry name" value="ARCHAEAL-TYPE GLUTAMATE SYNTHASE [NADPH]"/>
    <property type="match status" value="1"/>
</dbReference>
<proteinExistence type="inferred from homology"/>